<feature type="compositionally biased region" description="Basic residues" evidence="7">
    <location>
        <begin position="1798"/>
        <end position="1819"/>
    </location>
</feature>
<feature type="region of interest" description="Disordered" evidence="7">
    <location>
        <begin position="1628"/>
        <end position="1782"/>
    </location>
</feature>
<dbReference type="InterPro" id="IPR004113">
    <property type="entry name" value="FAD-bd_oxidored_4_C"/>
</dbReference>
<feature type="compositionally biased region" description="Basic and acidic residues" evidence="7">
    <location>
        <begin position="1640"/>
        <end position="1656"/>
    </location>
</feature>
<keyword evidence="11" id="KW-1185">Reference proteome</keyword>
<comment type="cofactor">
    <cofactor evidence="1">
        <name>FAD</name>
        <dbReference type="ChEBI" id="CHEBI:57692"/>
    </cofactor>
</comment>
<comment type="caution">
    <text evidence="10">The sequence shown here is derived from an EMBL/GenBank/DDBJ whole genome shotgun (WGS) entry which is preliminary data.</text>
</comment>
<dbReference type="InterPro" id="IPR007021">
    <property type="entry name" value="DUF659"/>
</dbReference>
<evidence type="ECO:0000256" key="5">
    <source>
        <dbReference type="ARBA" id="ARBA00023002"/>
    </source>
</evidence>
<dbReference type="GO" id="GO:0008720">
    <property type="term" value="F:D-lactate dehydrogenase (NAD+) activity"/>
    <property type="evidence" value="ECO:0007669"/>
    <property type="project" value="TreeGrafter"/>
</dbReference>
<keyword evidence="6" id="KW-0479">Metal-binding</keyword>
<dbReference type="OrthoDB" id="5332616at2759"/>
<dbReference type="GO" id="GO:0046983">
    <property type="term" value="F:protein dimerization activity"/>
    <property type="evidence" value="ECO:0007669"/>
    <property type="project" value="InterPro"/>
</dbReference>
<dbReference type="GO" id="GO:1903457">
    <property type="term" value="P:lactate catabolic process"/>
    <property type="evidence" value="ECO:0007669"/>
    <property type="project" value="TreeGrafter"/>
</dbReference>
<dbReference type="Gene3D" id="1.10.45.10">
    <property type="entry name" value="Vanillyl-alcohol Oxidase, Chain A, domain 4"/>
    <property type="match status" value="1"/>
</dbReference>
<proteinExistence type="inferred from homology"/>
<feature type="region of interest" description="Disordered" evidence="7">
    <location>
        <begin position="1147"/>
        <end position="1173"/>
    </location>
</feature>
<dbReference type="Proteomes" id="UP000265515">
    <property type="component" value="Unassembled WGS sequence"/>
</dbReference>
<protein>
    <recommendedName>
        <fullName evidence="12">CCHC-type domain-containing protein</fullName>
    </recommendedName>
</protein>
<dbReference type="PANTHER" id="PTHR11748:SF111">
    <property type="entry name" value="D-LACTATE DEHYDROGENASE, MITOCHONDRIAL-RELATED"/>
    <property type="match status" value="1"/>
</dbReference>
<feature type="compositionally biased region" description="Basic and acidic residues" evidence="7">
    <location>
        <begin position="96"/>
        <end position="109"/>
    </location>
</feature>
<feature type="region of interest" description="Disordered" evidence="7">
    <location>
        <begin position="305"/>
        <end position="344"/>
    </location>
</feature>
<dbReference type="PANTHER" id="PTHR11748">
    <property type="entry name" value="D-LACTATE DEHYDROGENASE"/>
    <property type="match status" value="1"/>
</dbReference>
<comment type="similarity">
    <text evidence="2">Belongs to the FAD-binding oxidoreductase/transferase type 4 family.</text>
</comment>
<feature type="compositionally biased region" description="Low complexity" evidence="7">
    <location>
        <begin position="1826"/>
        <end position="1846"/>
    </location>
</feature>
<dbReference type="SMART" id="SM00343">
    <property type="entry name" value="ZnF_C2HC"/>
    <property type="match status" value="1"/>
</dbReference>
<evidence type="ECO:0000256" key="7">
    <source>
        <dbReference type="SAM" id="MobiDB-lite"/>
    </source>
</evidence>
<feature type="compositionally biased region" description="Low complexity" evidence="7">
    <location>
        <begin position="163"/>
        <end position="173"/>
    </location>
</feature>
<dbReference type="PROSITE" id="PS50878">
    <property type="entry name" value="RT_POL"/>
    <property type="match status" value="1"/>
</dbReference>
<feature type="compositionally biased region" description="Basic and acidic residues" evidence="7">
    <location>
        <begin position="1717"/>
        <end position="1755"/>
    </location>
</feature>
<dbReference type="Gramene" id="GBG93135">
    <property type="protein sequence ID" value="GBG93135"/>
    <property type="gene ID" value="CBR_g59429"/>
</dbReference>
<dbReference type="InterPro" id="IPR016171">
    <property type="entry name" value="Vanillyl_alc_oxidase_C-sub2"/>
</dbReference>
<dbReference type="GO" id="GO:0005739">
    <property type="term" value="C:mitochondrion"/>
    <property type="evidence" value="ECO:0007669"/>
    <property type="project" value="TreeGrafter"/>
</dbReference>
<name>A0A388MF78_CHABU</name>
<sequence length="1938" mass="216097">MQYGVRAICGDGVAKGSRREEEGGGGRREEEGGGAEEERRRTEEDGGGRKRREEKGGEGRREEEWRTGGREIRYEGRPRSGQRRRGAARGRGRRWEKRETDEGGREGHGETSSVYGSRRTPSARSSDGKRQRAAMKPGVITCHLCGKVGHYARNCWSVGNGRPTSVPPTTTTDPQDDETKEMKECIRKKIRKRKADLERKEKEEEEKKRSEEENRREQDRLKEAEAREARMEARLVRLLAQHTKTVDRGESLVGKKKSPKTKARMLREIRSYLVESDDDSEEVREEAGKLIEAIGKGKGKRREVVGGVVSRNQRQGQRNDPVKIEEDDEVRTPPAGRGGAGPDVANSDMLDFAIEMHRHLSGKKVPELRKLCNREGIEWSKRDVAIGELVRCKAKLAYGEFVESGRISSIFERKNVLRDLMKRPGNIRKIYKLGSEEIVNLYRTAGLFSEKKTRNHLRYMISNVARRKYGVEVRRRPCMKIPFSTTIRLGEVRRIATAALTQVLPDKYIRSFIGRRVRVVLKKRITVGGVLHNHWSFAEKSVGICVCQDLDLPRIEGHVQVRIEHIPGVPTFVVNSKNITKGVGLSGMMVAECIKEGLRPWSKGKVLHLDQDEIGRCVEARRADCGKAMSASEVREATAAYQNLVAVPIDRNPGATLLLCPHLYIKACRETFNLSASYVEDRRVESEILAEMKEEYGEKGLRRIARWQSAGKVGQAYVLPKDKDLQRWRPISPCTNDAARLAGSRVGKAIRYMLFCLDWRSHFDLKLMDELRDVCERMEGRLGKIADAAFARSFDVKDMFARLSHRSIMEAIALVIDYHQKRGMVGVKVCARGKVCAMTKRARKEGGFIYINFEDLRSYVEFELSHTFVKSAGGMLRQVFGIPMGRNSSPAIPCLVCACAEAKFMRSLGRRVAWVMGLRMIDDVAIIAAFKSGNEESARDAERMMEDFETCYDRQLSLVRKDEGKNCFDFLGTRIFVMIQLIKIVIHPRTRNQVSLAERGTLAIQSLQDYCSFSKKACKKATVFSNLIRMSKIASSDEAMKPAIAALVMETRLRGYPPEVSLGALARLCSKELDGAINRAVNHFIQPSDGSRCKHVNGETLYAIYKAQGKSKIPQKLLSRLDAHMRELGYPSSTPIGMGLEDEVVEDGCEEDPSGDVPLAEGSRLEPTPAGDARSDAYKKIEKVMGDAARAKKVLTLPSYDTLRTDELQGSYKKTDTNMDEIRSTWPKTGYTLMTDGTTTTSNRPVINFLAGGDKGAVMVKSMDMEGKDKSAPALAKMWEGVIRELGVKNISAVCTDSAQVNISARNILAKHPDPEIRQIPMKNAPMDDDTRKVVMQKVKQRMEMMALLVHAAGHMLHPANRSADLFDNLEAPAIHNTLAHIATIYPAGTQAYRECWDSLLSFHQRDPGWMGENSEEYLSSMRISMAQWWMTYGKKHIKLQGIAIKVLSMWTTTSPCERNWSTFDLVHTKRRNKLSPETLEKLVFMHWNTKLLQMSRLKRAVAVGGRSALQRSTCVGGTSSAADHVHGSTAVGGSSTVHNSSFGVPCSLAIGVDGGVAVGVTVSDTGAGCPEDTADVPAGKASADLDVDMSDAGRECREDTTTIPPAAHLFASLINFISPEDYTISPLSSPLQTDSEDNNPPRERLTLSRVPRFDEDSTPSPTAVHRGMNPSDGQQPAVEDCARISRKRMSPPEINQEVVHTVKSMAGRKKGSKNTEVSKKMDVSKKKDKSKKKEWQKEKDASKKQDQSKNKDAGEGPSDSVRRPVGRPRRARAEPDPDPLEMKRAIIRAAKASKALKLKKKLQAARHSPTKRGRKRRRVVDDDSASYSSTIPASSTSSSDESCTSSRDGNFHVIIMLDPSNQQDLEEANRLSSAMTHRAIAMDGTCTGEHGIGVGKIKYLEEELGFEAVKMMATLKRALDPDNIMNPGKVLPKQYCC</sequence>
<dbReference type="InterPro" id="IPR001878">
    <property type="entry name" value="Znf_CCHC"/>
</dbReference>
<dbReference type="InterPro" id="IPR036875">
    <property type="entry name" value="Znf_CCHC_sf"/>
</dbReference>
<feature type="domain" description="Reverse transcriptase" evidence="9">
    <location>
        <begin position="700"/>
        <end position="975"/>
    </location>
</feature>
<dbReference type="SUPFAM" id="SSF57756">
    <property type="entry name" value="Retrovirus zinc finger-like domains"/>
    <property type="match status" value="1"/>
</dbReference>
<dbReference type="EMBL" id="BFEA01001257">
    <property type="protein sequence ID" value="GBG93135.1"/>
    <property type="molecule type" value="Genomic_DNA"/>
</dbReference>
<feature type="region of interest" description="Disordered" evidence="7">
    <location>
        <begin position="157"/>
        <end position="182"/>
    </location>
</feature>
<dbReference type="Pfam" id="PF05699">
    <property type="entry name" value="Dimer_Tnp_hAT"/>
    <property type="match status" value="1"/>
</dbReference>
<dbReference type="InterPro" id="IPR016164">
    <property type="entry name" value="FAD-linked_Oxase-like_C"/>
</dbReference>
<feature type="region of interest" description="Disordered" evidence="7">
    <location>
        <begin position="1798"/>
        <end position="1846"/>
    </location>
</feature>
<dbReference type="PROSITE" id="PS50158">
    <property type="entry name" value="ZF_CCHC"/>
    <property type="match status" value="1"/>
</dbReference>
<evidence type="ECO:0008006" key="12">
    <source>
        <dbReference type="Google" id="ProtNLM"/>
    </source>
</evidence>
<dbReference type="STRING" id="69332.A0A388MF78"/>
<dbReference type="GO" id="GO:0050660">
    <property type="term" value="F:flavin adenine dinucleotide binding"/>
    <property type="evidence" value="ECO:0007669"/>
    <property type="project" value="InterPro"/>
</dbReference>
<dbReference type="GO" id="GO:0003676">
    <property type="term" value="F:nucleic acid binding"/>
    <property type="evidence" value="ECO:0007669"/>
    <property type="project" value="InterPro"/>
</dbReference>
<feature type="compositionally biased region" description="Basic residues" evidence="7">
    <location>
        <begin position="80"/>
        <end position="95"/>
    </location>
</feature>
<feature type="compositionally biased region" description="Basic and acidic residues" evidence="7">
    <location>
        <begin position="195"/>
        <end position="223"/>
    </location>
</feature>
<evidence type="ECO:0000313" key="10">
    <source>
        <dbReference type="EMBL" id="GBG93135.1"/>
    </source>
</evidence>
<keyword evidence="3" id="KW-0285">Flavoprotein</keyword>
<feature type="compositionally biased region" description="Basic and acidic residues" evidence="7">
    <location>
        <begin position="17"/>
        <end position="78"/>
    </location>
</feature>
<organism evidence="10 11">
    <name type="scientific">Chara braunii</name>
    <name type="common">Braun's stonewort</name>
    <dbReference type="NCBI Taxonomy" id="69332"/>
    <lineage>
        <taxon>Eukaryota</taxon>
        <taxon>Viridiplantae</taxon>
        <taxon>Streptophyta</taxon>
        <taxon>Charophyceae</taxon>
        <taxon>Charales</taxon>
        <taxon>Characeae</taxon>
        <taxon>Chara</taxon>
    </lineage>
</organism>
<feature type="compositionally biased region" description="Basic and acidic residues" evidence="7">
    <location>
        <begin position="1772"/>
        <end position="1782"/>
    </location>
</feature>
<evidence type="ECO:0000256" key="6">
    <source>
        <dbReference type="PROSITE-ProRule" id="PRU00047"/>
    </source>
</evidence>
<dbReference type="SUPFAM" id="SSF53098">
    <property type="entry name" value="Ribonuclease H-like"/>
    <property type="match status" value="1"/>
</dbReference>
<keyword evidence="6" id="KW-0862">Zinc</keyword>
<dbReference type="InterPro" id="IPR012337">
    <property type="entry name" value="RNaseH-like_sf"/>
</dbReference>
<evidence type="ECO:0000256" key="3">
    <source>
        <dbReference type="ARBA" id="ARBA00022630"/>
    </source>
</evidence>
<keyword evidence="4" id="KW-0274">FAD</keyword>
<evidence type="ECO:0000256" key="4">
    <source>
        <dbReference type="ARBA" id="ARBA00022827"/>
    </source>
</evidence>
<evidence type="ECO:0000259" key="8">
    <source>
        <dbReference type="PROSITE" id="PS50158"/>
    </source>
</evidence>
<reference evidence="10 11" key="1">
    <citation type="journal article" date="2018" name="Cell">
        <title>The Chara Genome: Secondary Complexity and Implications for Plant Terrestrialization.</title>
        <authorList>
            <person name="Nishiyama T."/>
            <person name="Sakayama H."/>
            <person name="Vries J.D."/>
            <person name="Buschmann H."/>
            <person name="Saint-Marcoux D."/>
            <person name="Ullrich K.K."/>
            <person name="Haas F.B."/>
            <person name="Vanderstraeten L."/>
            <person name="Becker D."/>
            <person name="Lang D."/>
            <person name="Vosolsobe S."/>
            <person name="Rombauts S."/>
            <person name="Wilhelmsson P.K.I."/>
            <person name="Janitza P."/>
            <person name="Kern R."/>
            <person name="Heyl A."/>
            <person name="Rumpler F."/>
            <person name="Villalobos L.I.A.C."/>
            <person name="Clay J.M."/>
            <person name="Skokan R."/>
            <person name="Toyoda A."/>
            <person name="Suzuki Y."/>
            <person name="Kagoshima H."/>
            <person name="Schijlen E."/>
            <person name="Tajeshwar N."/>
            <person name="Catarino B."/>
            <person name="Hetherington A.J."/>
            <person name="Saltykova A."/>
            <person name="Bonnot C."/>
            <person name="Breuninger H."/>
            <person name="Symeonidi A."/>
            <person name="Radhakrishnan G.V."/>
            <person name="Van Nieuwerburgh F."/>
            <person name="Deforce D."/>
            <person name="Chang C."/>
            <person name="Karol K.G."/>
            <person name="Hedrich R."/>
            <person name="Ulvskov P."/>
            <person name="Glockner G."/>
            <person name="Delwiche C.F."/>
            <person name="Petrasek J."/>
            <person name="Van de Peer Y."/>
            <person name="Friml J."/>
            <person name="Beilby M."/>
            <person name="Dolan L."/>
            <person name="Kohara Y."/>
            <person name="Sugano S."/>
            <person name="Fujiyama A."/>
            <person name="Delaux P.-M."/>
            <person name="Quint M."/>
            <person name="TheiBen G."/>
            <person name="Hagemann M."/>
            <person name="Harholt J."/>
            <person name="Dunand C."/>
            <person name="Zachgo S."/>
            <person name="Langdale J."/>
            <person name="Maumus F."/>
            <person name="Straeten D.V.D."/>
            <person name="Gould S.B."/>
            <person name="Rensing S.A."/>
        </authorList>
    </citation>
    <scope>NUCLEOTIDE SEQUENCE [LARGE SCALE GENOMIC DNA]</scope>
    <source>
        <strain evidence="10 11">S276</strain>
    </source>
</reference>
<keyword evidence="5" id="KW-0560">Oxidoreductase</keyword>
<evidence type="ECO:0000313" key="11">
    <source>
        <dbReference type="Proteomes" id="UP000265515"/>
    </source>
</evidence>
<dbReference type="InterPro" id="IPR008906">
    <property type="entry name" value="HATC_C_dom"/>
</dbReference>
<dbReference type="GO" id="GO:0004458">
    <property type="term" value="F:D-lactate dehydrogenase (cytochrome) activity"/>
    <property type="evidence" value="ECO:0007669"/>
    <property type="project" value="TreeGrafter"/>
</dbReference>
<dbReference type="InterPro" id="IPR000477">
    <property type="entry name" value="RT_dom"/>
</dbReference>
<evidence type="ECO:0000256" key="2">
    <source>
        <dbReference type="ARBA" id="ARBA00008000"/>
    </source>
</evidence>
<feature type="region of interest" description="Disordered" evidence="7">
    <location>
        <begin position="1"/>
        <end position="135"/>
    </location>
</feature>
<feature type="compositionally biased region" description="Polar residues" evidence="7">
    <location>
        <begin position="110"/>
        <end position="125"/>
    </location>
</feature>
<feature type="region of interest" description="Disordered" evidence="7">
    <location>
        <begin position="194"/>
        <end position="223"/>
    </location>
</feature>
<keyword evidence="6" id="KW-0863">Zinc-finger</keyword>
<dbReference type="FunFam" id="1.10.45.10:FF:000001">
    <property type="entry name" value="D-lactate dehydrogenase mitochondrial"/>
    <property type="match status" value="1"/>
</dbReference>
<dbReference type="SUPFAM" id="SSF55103">
    <property type="entry name" value="FAD-linked oxidases, C-terminal domain"/>
    <property type="match status" value="1"/>
</dbReference>
<evidence type="ECO:0000256" key="1">
    <source>
        <dbReference type="ARBA" id="ARBA00001974"/>
    </source>
</evidence>
<gene>
    <name evidence="10" type="ORF">CBR_g59429</name>
</gene>
<accession>A0A388MF78</accession>
<dbReference type="Pfam" id="PF02913">
    <property type="entry name" value="FAD-oxidase_C"/>
    <property type="match status" value="1"/>
</dbReference>
<dbReference type="GO" id="GO:0008270">
    <property type="term" value="F:zinc ion binding"/>
    <property type="evidence" value="ECO:0007669"/>
    <property type="project" value="UniProtKB-KW"/>
</dbReference>
<feature type="domain" description="CCHC-type" evidence="8">
    <location>
        <begin position="142"/>
        <end position="155"/>
    </location>
</feature>
<dbReference type="Pfam" id="PF04937">
    <property type="entry name" value="DUF659"/>
    <property type="match status" value="1"/>
</dbReference>
<evidence type="ECO:0000259" key="9">
    <source>
        <dbReference type="PROSITE" id="PS50878"/>
    </source>
</evidence>